<feature type="non-terminal residue" evidence="2">
    <location>
        <position position="111"/>
    </location>
</feature>
<evidence type="ECO:0000313" key="2">
    <source>
        <dbReference type="EMBL" id="GAF87457.1"/>
    </source>
</evidence>
<keyword evidence="1" id="KW-1133">Transmembrane helix</keyword>
<feature type="transmembrane region" description="Helical" evidence="1">
    <location>
        <begin position="93"/>
        <end position="110"/>
    </location>
</feature>
<feature type="transmembrane region" description="Helical" evidence="1">
    <location>
        <begin position="38"/>
        <end position="55"/>
    </location>
</feature>
<accession>X0TH73</accession>
<comment type="caution">
    <text evidence="2">The sequence shown here is derived from an EMBL/GenBank/DDBJ whole genome shotgun (WGS) entry which is preliminary data.</text>
</comment>
<dbReference type="AlphaFoldDB" id="X0TH73"/>
<proteinExistence type="predicted"/>
<gene>
    <name evidence="2" type="ORF">S01H1_31007</name>
</gene>
<keyword evidence="1" id="KW-0812">Transmembrane</keyword>
<evidence type="ECO:0000256" key="1">
    <source>
        <dbReference type="SAM" id="Phobius"/>
    </source>
</evidence>
<name>X0TH73_9ZZZZ</name>
<feature type="transmembrane region" description="Helical" evidence="1">
    <location>
        <begin position="61"/>
        <end position="81"/>
    </location>
</feature>
<reference evidence="2" key="1">
    <citation type="journal article" date="2014" name="Front. Microbiol.">
        <title>High frequency of phylogenetically diverse reductive dehalogenase-homologous genes in deep subseafloor sedimentary metagenomes.</title>
        <authorList>
            <person name="Kawai M."/>
            <person name="Futagami T."/>
            <person name="Toyoda A."/>
            <person name="Takaki Y."/>
            <person name="Nishi S."/>
            <person name="Hori S."/>
            <person name="Arai W."/>
            <person name="Tsubouchi T."/>
            <person name="Morono Y."/>
            <person name="Uchiyama I."/>
            <person name="Ito T."/>
            <person name="Fujiyama A."/>
            <person name="Inagaki F."/>
            <person name="Takami H."/>
        </authorList>
    </citation>
    <scope>NUCLEOTIDE SEQUENCE</scope>
    <source>
        <strain evidence="2">Expedition CK06-06</strain>
    </source>
</reference>
<organism evidence="2">
    <name type="scientific">marine sediment metagenome</name>
    <dbReference type="NCBI Taxonomy" id="412755"/>
    <lineage>
        <taxon>unclassified sequences</taxon>
        <taxon>metagenomes</taxon>
        <taxon>ecological metagenomes</taxon>
    </lineage>
</organism>
<keyword evidence="1" id="KW-0472">Membrane</keyword>
<sequence length="111" mass="12710">MVSKDIENSHKYDEKQSAITQGGFRVVERKFYGIRKHLVDLGLALIAIMVLYWTIQLTFDIVIKRSLYLMMTLVMCAIVYPFSKKASFVKTSLVIDTIIIILSILGSLYVM</sequence>
<protein>
    <submittedName>
        <fullName evidence="2">Uncharacterized protein</fullName>
    </submittedName>
</protein>
<dbReference type="EMBL" id="BARS01019111">
    <property type="protein sequence ID" value="GAF87457.1"/>
    <property type="molecule type" value="Genomic_DNA"/>
</dbReference>